<evidence type="ECO:0000313" key="2">
    <source>
        <dbReference type="EMBL" id="GAA5056426.1"/>
    </source>
</evidence>
<evidence type="ECO:0000256" key="1">
    <source>
        <dbReference type="SAM" id="MobiDB-lite"/>
    </source>
</evidence>
<dbReference type="Proteomes" id="UP001500124">
    <property type="component" value="Unassembled WGS sequence"/>
</dbReference>
<reference evidence="3" key="1">
    <citation type="journal article" date="2019" name="Int. J. Syst. Evol. Microbiol.">
        <title>The Global Catalogue of Microorganisms (GCM) 10K type strain sequencing project: providing services to taxonomists for standard genome sequencing and annotation.</title>
        <authorList>
            <consortium name="The Broad Institute Genomics Platform"/>
            <consortium name="The Broad Institute Genome Sequencing Center for Infectious Disease"/>
            <person name="Wu L."/>
            <person name="Ma J."/>
        </authorList>
    </citation>
    <scope>NUCLEOTIDE SEQUENCE [LARGE SCALE GENOMIC DNA]</scope>
    <source>
        <strain evidence="3">JCM 18410</strain>
    </source>
</reference>
<dbReference type="EMBL" id="BAABKC010000044">
    <property type="protein sequence ID" value="GAA5056426.1"/>
    <property type="molecule type" value="Genomic_DNA"/>
</dbReference>
<feature type="compositionally biased region" description="Pro residues" evidence="1">
    <location>
        <begin position="119"/>
        <end position="139"/>
    </location>
</feature>
<organism evidence="2 3">
    <name type="scientific">Streptomyces similanensis</name>
    <dbReference type="NCBI Taxonomy" id="1274988"/>
    <lineage>
        <taxon>Bacteria</taxon>
        <taxon>Bacillati</taxon>
        <taxon>Actinomycetota</taxon>
        <taxon>Actinomycetes</taxon>
        <taxon>Kitasatosporales</taxon>
        <taxon>Streptomycetaceae</taxon>
        <taxon>Streptomyces</taxon>
    </lineage>
</organism>
<keyword evidence="3" id="KW-1185">Reference proteome</keyword>
<sequence>MSSPFRHPLASHPAGTILGRRRDGRPIFAIAGGSGEGAPAPAPAAPPAPPAPSVPPTPAPAPANPPAPAPAPAAPPAPAPAQGEPQDVASLPDWAQKIIRDTRAEAADWRTKAQGTAPQPAPAPVPQGEPAAPPAPVGPDPAQRLAVQTAVIAAAPAAGVDITRVIDSQAAMTALAAVNPADANAVKNALVEVLKTHPHLAAQYGPARSGADFGHTTPGERKPANLSDAIAARLAAS</sequence>
<evidence type="ECO:0000313" key="3">
    <source>
        <dbReference type="Proteomes" id="UP001500124"/>
    </source>
</evidence>
<accession>A0ABP9KG01</accession>
<name>A0ABP9KG01_9ACTN</name>
<feature type="compositionally biased region" description="Basic and acidic residues" evidence="1">
    <location>
        <begin position="98"/>
        <end position="111"/>
    </location>
</feature>
<gene>
    <name evidence="2" type="ORF">GCM10023336_29200</name>
</gene>
<feature type="region of interest" description="Disordered" evidence="1">
    <location>
        <begin position="1"/>
        <end position="141"/>
    </location>
</feature>
<feature type="region of interest" description="Disordered" evidence="1">
    <location>
        <begin position="205"/>
        <end position="227"/>
    </location>
</feature>
<protein>
    <submittedName>
        <fullName evidence="2">Uncharacterized protein</fullName>
    </submittedName>
</protein>
<comment type="caution">
    <text evidence="2">The sequence shown here is derived from an EMBL/GenBank/DDBJ whole genome shotgun (WGS) entry which is preliminary data.</text>
</comment>
<dbReference type="RefSeq" id="WP_345668695.1">
    <property type="nucleotide sequence ID" value="NZ_BAABKC010000044.1"/>
</dbReference>
<feature type="compositionally biased region" description="Pro residues" evidence="1">
    <location>
        <begin position="40"/>
        <end position="79"/>
    </location>
</feature>
<proteinExistence type="predicted"/>